<comment type="subcellular location">
    <subcellularLocation>
        <location evidence="1">Endomembrane system</location>
        <topology evidence="1">Multi-pass membrane protein</topology>
    </subcellularLocation>
</comment>
<dbReference type="Pfam" id="PF04191">
    <property type="entry name" value="PEMT"/>
    <property type="match status" value="1"/>
</dbReference>
<comment type="caution">
    <text evidence="6">The sequence shown here is derived from an EMBL/GenBank/DDBJ whole genome shotgun (WGS) entry which is preliminary data.</text>
</comment>
<evidence type="ECO:0000256" key="4">
    <source>
        <dbReference type="ARBA" id="ARBA00023136"/>
    </source>
</evidence>
<dbReference type="Proteomes" id="UP000192796">
    <property type="component" value="Unassembled WGS sequence"/>
</dbReference>
<dbReference type="InterPro" id="IPR007318">
    <property type="entry name" value="Phopholipid_MeTrfase"/>
</dbReference>
<evidence type="ECO:0000256" key="1">
    <source>
        <dbReference type="ARBA" id="ARBA00004127"/>
    </source>
</evidence>
<proteinExistence type="predicted"/>
<evidence type="ECO:0000256" key="3">
    <source>
        <dbReference type="ARBA" id="ARBA00022989"/>
    </source>
</evidence>
<feature type="transmembrane region" description="Helical" evidence="5">
    <location>
        <begin position="6"/>
        <end position="29"/>
    </location>
</feature>
<accession>A0A1V9FY98</accession>
<sequence>MPLIINHIILVLLWGLFGILHSLLAAGWWKQIMQRWLGTHYKYYHFSYSVFAALSLTGVLIFQYSVESPLLYTVPVCVKLVLCLPALVGLLIMGVVIKKYFFSLSGISVFYKQQPPVVLEQGGMHRYVRHPLYFGTLLFIWSLFLIYPYLNNGLACFVITVYTVLGARLEEKKLVAQFGQKYVTYKKQVPMLIPGLFPTSG</sequence>
<name>A0A1V9FY98_9BACT</name>
<keyword evidence="3 5" id="KW-1133">Transmembrane helix</keyword>
<dbReference type="EMBL" id="LVYD01000046">
    <property type="protein sequence ID" value="OQP63290.1"/>
    <property type="molecule type" value="Genomic_DNA"/>
</dbReference>
<dbReference type="RefSeq" id="WP_158085284.1">
    <property type="nucleotide sequence ID" value="NZ_LVYD01000046.1"/>
</dbReference>
<keyword evidence="2 5" id="KW-0812">Transmembrane</keyword>
<evidence type="ECO:0000256" key="5">
    <source>
        <dbReference type="SAM" id="Phobius"/>
    </source>
</evidence>
<evidence type="ECO:0000313" key="6">
    <source>
        <dbReference type="EMBL" id="OQP63290.1"/>
    </source>
</evidence>
<dbReference type="AlphaFoldDB" id="A0A1V9FY98"/>
<reference evidence="6 7" key="1">
    <citation type="submission" date="2016-03" db="EMBL/GenBank/DDBJ databases">
        <title>Niastella vici sp. nov., isolated from farmland soil.</title>
        <authorList>
            <person name="Chen L."/>
            <person name="Wang D."/>
            <person name="Yang S."/>
            <person name="Wang G."/>
        </authorList>
    </citation>
    <scope>NUCLEOTIDE SEQUENCE [LARGE SCALE GENOMIC DNA]</scope>
    <source>
        <strain evidence="6 7">DJ57</strain>
    </source>
</reference>
<evidence type="ECO:0000313" key="7">
    <source>
        <dbReference type="Proteomes" id="UP000192796"/>
    </source>
</evidence>
<keyword evidence="7" id="KW-1185">Reference proteome</keyword>
<gene>
    <name evidence="6" type="ORF">A3860_25720</name>
</gene>
<feature type="transmembrane region" description="Helical" evidence="5">
    <location>
        <begin position="41"/>
        <end position="64"/>
    </location>
</feature>
<dbReference type="Gene3D" id="1.20.120.1630">
    <property type="match status" value="1"/>
</dbReference>
<dbReference type="OrthoDB" id="9809773at2"/>
<protein>
    <recommendedName>
        <fullName evidence="8">NnrU domain-containing protein</fullName>
    </recommendedName>
</protein>
<feature type="transmembrane region" description="Helical" evidence="5">
    <location>
        <begin position="132"/>
        <end position="150"/>
    </location>
</feature>
<evidence type="ECO:0008006" key="8">
    <source>
        <dbReference type="Google" id="ProtNLM"/>
    </source>
</evidence>
<evidence type="ECO:0000256" key="2">
    <source>
        <dbReference type="ARBA" id="ARBA00022692"/>
    </source>
</evidence>
<organism evidence="6 7">
    <name type="scientific">Niastella vici</name>
    <dbReference type="NCBI Taxonomy" id="1703345"/>
    <lineage>
        <taxon>Bacteria</taxon>
        <taxon>Pseudomonadati</taxon>
        <taxon>Bacteroidota</taxon>
        <taxon>Chitinophagia</taxon>
        <taxon>Chitinophagales</taxon>
        <taxon>Chitinophagaceae</taxon>
        <taxon>Niastella</taxon>
    </lineage>
</organism>
<feature type="transmembrane region" description="Helical" evidence="5">
    <location>
        <begin position="70"/>
        <end position="97"/>
    </location>
</feature>
<dbReference type="STRING" id="1703345.A3860_25720"/>
<dbReference type="GO" id="GO:0012505">
    <property type="term" value="C:endomembrane system"/>
    <property type="evidence" value="ECO:0007669"/>
    <property type="project" value="UniProtKB-SubCell"/>
</dbReference>
<keyword evidence="4 5" id="KW-0472">Membrane</keyword>